<organism evidence="3">
    <name type="scientific">Rhizophagus irregularis (strain DAOM 181602 / DAOM 197198 / MUCL 43194)</name>
    <name type="common">Arbuscular mycorrhizal fungus</name>
    <name type="synonym">Glomus intraradices</name>
    <dbReference type="NCBI Taxonomy" id="747089"/>
    <lineage>
        <taxon>Eukaryota</taxon>
        <taxon>Fungi</taxon>
        <taxon>Fungi incertae sedis</taxon>
        <taxon>Mucoromycota</taxon>
        <taxon>Glomeromycotina</taxon>
        <taxon>Glomeromycetes</taxon>
        <taxon>Glomerales</taxon>
        <taxon>Glomeraceae</taxon>
        <taxon>Rhizophagus</taxon>
    </lineage>
</organism>
<evidence type="ECO:0000256" key="1">
    <source>
        <dbReference type="SAM" id="Coils"/>
    </source>
</evidence>
<reference evidence="3" key="1">
    <citation type="submission" date="2013-07" db="EMBL/GenBank/DDBJ databases">
        <title>The genome of an arbuscular mycorrhizal fungus provides insights into the evolution of the oldest plant symbiosis.</title>
        <authorList>
            <consortium name="DOE Joint Genome Institute"/>
            <person name="Tisserant E."/>
            <person name="Malbreil M."/>
            <person name="Kuo A."/>
            <person name="Kohler A."/>
            <person name="Symeonidi A."/>
            <person name="Balestrini R."/>
            <person name="Charron P."/>
            <person name="Duensing N."/>
            <person name="Frei-dit-Frey N."/>
            <person name="Gianinazzi-Pearson V."/>
            <person name="Gilbert B."/>
            <person name="Handa Y."/>
            <person name="Hijri M."/>
            <person name="Kaul R."/>
            <person name="Kawaguchi M."/>
            <person name="Krajinski F."/>
            <person name="Lammers P."/>
            <person name="Lapierre D."/>
            <person name="Masclaux F.G."/>
            <person name="Murat C."/>
            <person name="Morin E."/>
            <person name="Ndikumana S."/>
            <person name="Pagni M."/>
            <person name="Petitpierre D."/>
            <person name="Requena N."/>
            <person name="Rosikiewicz P."/>
            <person name="Riley R."/>
            <person name="Saito K."/>
            <person name="San Clemente H."/>
            <person name="Shapiro H."/>
            <person name="van Tuinen D."/>
            <person name="Becard G."/>
            <person name="Bonfante P."/>
            <person name="Paszkowski U."/>
            <person name="Shachar-Hill Y."/>
            <person name="Young J.P."/>
            <person name="Sanders I.R."/>
            <person name="Henrissat B."/>
            <person name="Rensing S.A."/>
            <person name="Grigoriev I.V."/>
            <person name="Corradi N."/>
            <person name="Roux C."/>
            <person name="Martin F."/>
        </authorList>
    </citation>
    <scope>NUCLEOTIDE SEQUENCE</scope>
    <source>
        <strain evidence="3">DAOM 197198</strain>
    </source>
</reference>
<dbReference type="AlphaFoldDB" id="U9UM27"/>
<feature type="compositionally biased region" description="Basic residues" evidence="2">
    <location>
        <begin position="112"/>
        <end position="130"/>
    </location>
</feature>
<name>U9UM27_RHIID</name>
<feature type="coiled-coil region" evidence="1">
    <location>
        <begin position="48"/>
        <end position="98"/>
    </location>
</feature>
<evidence type="ECO:0000313" key="3">
    <source>
        <dbReference type="EMBL" id="ESA19598.1"/>
    </source>
</evidence>
<evidence type="ECO:0000256" key="2">
    <source>
        <dbReference type="SAM" id="MobiDB-lite"/>
    </source>
</evidence>
<keyword evidence="1" id="KW-0175">Coiled coil</keyword>
<accession>U9UM27</accession>
<sequence length="305" mass="35567">MKLGGETVKQIVEKIFRENSLTGAANKTPIKLVGCLMRDGKEIPLDKERECQLMLEAKDAEIENLRDELETFKKYNEKKIAEEQIIFLENDAKKCSELEKKITSEVATSSKQKSKTKSHDRRRKSKKKKSTTQEIKKGKITEILVTTSDDNYLDKYFAEQSRDMKFYDFPAYWKDNNPLNKRNGRKFIKGGSNIALTRNEHKDDLEKNDYEIVKNYNTEFGAIYNSTMKEENEIGDGLKIKLQDELIGDEGTYKRKIGINRFKVPTQTKSKDKFFDAKSEILFRTQEEHEELDALNNNFSERLEK</sequence>
<gene>
    <name evidence="3" type="ORF">GLOINDRAFT_2113</name>
</gene>
<dbReference type="EMBL" id="KI278110">
    <property type="protein sequence ID" value="ESA19598.1"/>
    <property type="molecule type" value="Genomic_DNA"/>
</dbReference>
<dbReference type="HOGENOM" id="CLU_912592_0_0_1"/>
<feature type="region of interest" description="Disordered" evidence="2">
    <location>
        <begin position="106"/>
        <end position="133"/>
    </location>
</feature>
<proteinExistence type="predicted"/>
<protein>
    <submittedName>
        <fullName evidence="3">Uncharacterized protein</fullName>
    </submittedName>
</protein>